<accession>A0ABY4J8E0</accession>
<dbReference type="GO" id="GO:0016746">
    <property type="term" value="F:acyltransferase activity"/>
    <property type="evidence" value="ECO:0007669"/>
    <property type="project" value="UniProtKB-KW"/>
</dbReference>
<name>A0ABY4J8E0_9BACT</name>
<dbReference type="RefSeq" id="WP_247975369.1">
    <property type="nucleotide sequence ID" value="NZ_CP095848.1"/>
</dbReference>
<protein>
    <submittedName>
        <fullName evidence="2">GNAT family N-acetyltransferase</fullName>
        <ecNumber evidence="2">2.3.1.-</ecNumber>
    </submittedName>
</protein>
<dbReference type="EC" id="2.3.1.-" evidence="2"/>
<keyword evidence="3" id="KW-1185">Reference proteome</keyword>
<evidence type="ECO:0000313" key="3">
    <source>
        <dbReference type="Proteomes" id="UP000829647"/>
    </source>
</evidence>
<keyword evidence="2" id="KW-0012">Acyltransferase</keyword>
<keyword evidence="2" id="KW-0808">Transferase</keyword>
<feature type="domain" description="N-end rule aminoacyl transferase C-terminal" evidence="1">
    <location>
        <begin position="87"/>
        <end position="194"/>
    </location>
</feature>
<dbReference type="InterPro" id="IPR007472">
    <property type="entry name" value="N-end_Aminoacyl_Trfase_C"/>
</dbReference>
<dbReference type="SUPFAM" id="SSF55729">
    <property type="entry name" value="Acyl-CoA N-acyltransferases (Nat)"/>
    <property type="match status" value="1"/>
</dbReference>
<proteinExistence type="predicted"/>
<gene>
    <name evidence="2" type="ORF">MWH26_18025</name>
</gene>
<reference evidence="2 3" key="1">
    <citation type="submission" date="2022-04" db="EMBL/GenBank/DDBJ databases">
        <title>Hymenobacter sp. isolated from the air.</title>
        <authorList>
            <person name="Won M."/>
            <person name="Lee C.-M."/>
            <person name="Woen H.-Y."/>
            <person name="Kwon S.-W."/>
        </authorList>
    </citation>
    <scope>NUCLEOTIDE SEQUENCE [LARGE SCALE GENOMIC DNA]</scope>
    <source>
        <strain evidence="3">5516 S-25</strain>
    </source>
</reference>
<dbReference type="Pfam" id="PF04377">
    <property type="entry name" value="ATE_C"/>
    <property type="match status" value="1"/>
</dbReference>
<organism evidence="2 3">
    <name type="scientific">Hymenobacter sublimis</name>
    <dbReference type="NCBI Taxonomy" id="2933777"/>
    <lineage>
        <taxon>Bacteria</taxon>
        <taxon>Pseudomonadati</taxon>
        <taxon>Bacteroidota</taxon>
        <taxon>Cytophagia</taxon>
        <taxon>Cytophagales</taxon>
        <taxon>Hymenobacteraceae</taxon>
        <taxon>Hymenobacter</taxon>
    </lineage>
</organism>
<dbReference type="Proteomes" id="UP000829647">
    <property type="component" value="Chromosome"/>
</dbReference>
<sequence>MAATPPQHPIIRGDALDFYLSQGYYRMHQDLFTCRFLPLDDDLYTVHWLRLRLAAVHYGPAQRRLLRLNEPFTVTIRPFQLTAEYEALYALYRSTITFDAPETVEAFLLAGATHNVFSTHVLEVRDKEQLIAVGIFDSGARSLAGIMNFYHPAYRRYSLGKYLMLLKTNYARLHQKTYYYPGYLVHGYPKFDYKLFPCLAATEVFDALNGGWLPFNWNTVAAHSAELLTGWPPEDLAEDNFS</sequence>
<dbReference type="InterPro" id="IPR016181">
    <property type="entry name" value="Acyl_CoA_acyltransferase"/>
</dbReference>
<dbReference type="EMBL" id="CP095848">
    <property type="protein sequence ID" value="UPL49073.1"/>
    <property type="molecule type" value="Genomic_DNA"/>
</dbReference>
<evidence type="ECO:0000313" key="2">
    <source>
        <dbReference type="EMBL" id="UPL49073.1"/>
    </source>
</evidence>
<evidence type="ECO:0000259" key="1">
    <source>
        <dbReference type="Pfam" id="PF04377"/>
    </source>
</evidence>